<feature type="non-terminal residue" evidence="1">
    <location>
        <position position="172"/>
    </location>
</feature>
<proteinExistence type="predicted"/>
<organism evidence="1">
    <name type="scientific">marine sediment metagenome</name>
    <dbReference type="NCBI Taxonomy" id="412755"/>
    <lineage>
        <taxon>unclassified sequences</taxon>
        <taxon>metagenomes</taxon>
        <taxon>ecological metagenomes</taxon>
    </lineage>
</organism>
<protein>
    <submittedName>
        <fullName evidence="1">Uncharacterized protein</fullName>
    </submittedName>
</protein>
<reference evidence="1" key="1">
    <citation type="journal article" date="2014" name="Front. Microbiol.">
        <title>High frequency of phylogenetically diverse reductive dehalogenase-homologous genes in deep subseafloor sedimentary metagenomes.</title>
        <authorList>
            <person name="Kawai M."/>
            <person name="Futagami T."/>
            <person name="Toyoda A."/>
            <person name="Takaki Y."/>
            <person name="Nishi S."/>
            <person name="Hori S."/>
            <person name="Arai W."/>
            <person name="Tsubouchi T."/>
            <person name="Morono Y."/>
            <person name="Uchiyama I."/>
            <person name="Ito T."/>
            <person name="Fujiyama A."/>
            <person name="Inagaki F."/>
            <person name="Takami H."/>
        </authorList>
    </citation>
    <scope>NUCLEOTIDE SEQUENCE</scope>
    <source>
        <strain evidence="1">Expedition CK06-06</strain>
    </source>
</reference>
<accession>X0TUJ5</accession>
<dbReference type="EMBL" id="BARS01018660">
    <property type="protein sequence ID" value="GAF96889.1"/>
    <property type="molecule type" value="Genomic_DNA"/>
</dbReference>
<evidence type="ECO:0000313" key="1">
    <source>
        <dbReference type="EMBL" id="GAF96889.1"/>
    </source>
</evidence>
<comment type="caution">
    <text evidence="1">The sequence shown here is derived from an EMBL/GenBank/DDBJ whole genome shotgun (WGS) entry which is preliminary data.</text>
</comment>
<name>X0TUJ5_9ZZZZ</name>
<gene>
    <name evidence="1" type="ORF">S01H1_30334</name>
</gene>
<dbReference type="AlphaFoldDB" id="X0TUJ5"/>
<sequence length="172" mass="18011">MTFTSNTTDLYTSSTGDNTITTNDYCAALTYIIELTGALTGCQTAPTISINSATQITDTNTITVSIEVDDADNNDTKVRVEYETDYDEACDGPWATATLSGTATADYNDSGGAPDVASSGYQVGSTATTRIITTSGANTVTFTWSTISNITAENEGTHCLRVTASDDTVDTT</sequence>